<feature type="region of interest" description="Disordered" evidence="3">
    <location>
        <begin position="865"/>
        <end position="917"/>
    </location>
</feature>
<dbReference type="GO" id="GO:0003677">
    <property type="term" value="F:DNA binding"/>
    <property type="evidence" value="ECO:0007669"/>
    <property type="project" value="InterPro"/>
</dbReference>
<keyword evidence="2" id="KW-0067">ATP-binding</keyword>
<accession>A0AB39KZ76</accession>
<dbReference type="Gene3D" id="3.40.50.300">
    <property type="entry name" value="P-loop containing nucleotide triphosphate hydrolases"/>
    <property type="match status" value="1"/>
</dbReference>
<dbReference type="InterPro" id="IPR041664">
    <property type="entry name" value="AAA_16"/>
</dbReference>
<gene>
    <name evidence="5" type="ORF">AB5L97_11865</name>
</gene>
<dbReference type="InterPro" id="IPR011990">
    <property type="entry name" value="TPR-like_helical_dom_sf"/>
</dbReference>
<dbReference type="PANTHER" id="PTHR16305:SF35">
    <property type="entry name" value="TRANSCRIPTIONAL ACTIVATOR DOMAIN"/>
    <property type="match status" value="1"/>
</dbReference>
<evidence type="ECO:0000256" key="3">
    <source>
        <dbReference type="SAM" id="MobiDB-lite"/>
    </source>
</evidence>
<dbReference type="SMART" id="SM00382">
    <property type="entry name" value="AAA"/>
    <property type="match status" value="1"/>
</dbReference>
<dbReference type="InterPro" id="IPR000792">
    <property type="entry name" value="Tscrpt_reg_LuxR_C"/>
</dbReference>
<dbReference type="Gene3D" id="1.25.40.10">
    <property type="entry name" value="Tetratricopeptide repeat domain"/>
    <property type="match status" value="2"/>
</dbReference>
<evidence type="ECO:0000256" key="2">
    <source>
        <dbReference type="ARBA" id="ARBA00022840"/>
    </source>
</evidence>
<dbReference type="SUPFAM" id="SSF52540">
    <property type="entry name" value="P-loop containing nucleoside triphosphate hydrolases"/>
    <property type="match status" value="1"/>
</dbReference>
<dbReference type="KEGG" id="spue:AB5L97_11865"/>
<dbReference type="GO" id="GO:0006355">
    <property type="term" value="P:regulation of DNA-templated transcription"/>
    <property type="evidence" value="ECO:0007669"/>
    <property type="project" value="InterPro"/>
</dbReference>
<dbReference type="GO" id="GO:0005524">
    <property type="term" value="F:ATP binding"/>
    <property type="evidence" value="ECO:0007669"/>
    <property type="project" value="UniProtKB-KW"/>
</dbReference>
<dbReference type="InterPro" id="IPR036388">
    <property type="entry name" value="WH-like_DNA-bd_sf"/>
</dbReference>
<dbReference type="PRINTS" id="PR00038">
    <property type="entry name" value="HTHLUXR"/>
</dbReference>
<dbReference type="InterPro" id="IPR003593">
    <property type="entry name" value="AAA+_ATPase"/>
</dbReference>
<dbReference type="SUPFAM" id="SSF46894">
    <property type="entry name" value="C-terminal effector domain of the bipartite response regulators"/>
    <property type="match status" value="1"/>
</dbReference>
<dbReference type="InterPro" id="IPR027417">
    <property type="entry name" value="P-loop_NTPase"/>
</dbReference>
<dbReference type="InterPro" id="IPR016032">
    <property type="entry name" value="Sig_transdc_resp-reg_C-effctor"/>
</dbReference>
<feature type="domain" description="HTH luxR-type" evidence="4">
    <location>
        <begin position="912"/>
        <end position="977"/>
    </location>
</feature>
<organism evidence="5">
    <name type="scientific">Sinomonas puerhi</name>
    <dbReference type="NCBI Taxonomy" id="3238584"/>
    <lineage>
        <taxon>Bacteria</taxon>
        <taxon>Bacillati</taxon>
        <taxon>Actinomycetota</taxon>
        <taxon>Actinomycetes</taxon>
        <taxon>Micrococcales</taxon>
        <taxon>Micrococcaceae</taxon>
        <taxon>Sinomonas</taxon>
    </lineage>
</organism>
<dbReference type="RefSeq" id="WP_369044815.1">
    <property type="nucleotide sequence ID" value="NZ_CP163302.1"/>
</dbReference>
<evidence type="ECO:0000259" key="4">
    <source>
        <dbReference type="PROSITE" id="PS50043"/>
    </source>
</evidence>
<dbReference type="AlphaFoldDB" id="A0AB39KZ76"/>
<proteinExistence type="predicted"/>
<dbReference type="SUPFAM" id="SSF48452">
    <property type="entry name" value="TPR-like"/>
    <property type="match status" value="1"/>
</dbReference>
<dbReference type="Gene3D" id="1.10.10.10">
    <property type="entry name" value="Winged helix-like DNA-binding domain superfamily/Winged helix DNA-binding domain"/>
    <property type="match status" value="1"/>
</dbReference>
<evidence type="ECO:0000313" key="5">
    <source>
        <dbReference type="EMBL" id="XDP43985.1"/>
    </source>
</evidence>
<dbReference type="GO" id="GO:0005737">
    <property type="term" value="C:cytoplasm"/>
    <property type="evidence" value="ECO:0007669"/>
    <property type="project" value="TreeGrafter"/>
</dbReference>
<dbReference type="CDD" id="cd06170">
    <property type="entry name" value="LuxR_C_like"/>
    <property type="match status" value="1"/>
</dbReference>
<dbReference type="Pfam" id="PF13191">
    <property type="entry name" value="AAA_16"/>
    <property type="match status" value="1"/>
</dbReference>
<sequence>MLTPHEDVVSRAQELSELDTLLGVAASGAAQCAVLEGPHGIGKTALCEAFAARHPELAVRRAEASAWEHGLRGGILAQLGVLPAYSADAGPTEDSWGRDTDQPSWLPAGRAALEALSRLAANGPALVVLDAIEHADTLSLEALAYAVRRVHDPLVVLATHGPAGRLPGSPAAAFADAARARRIVLDPLAPEALRELAAARAKVDLTPEATQALWRVSRGNPALALEALANGAESIGAEGLAAHGPRAVVPSVAARAAAALARLPPGARALVEAVSVLGGTPTGAVAAQLAGLPEGNAEALLAAADAAWSAGLLECRTVAGTLQLTIRDPLLRDAVEEALGPAERAALHTRAAELAGSTRDRLRHLVAAAVMPDDGLAAEADRLAAEEAGEGDWSAVADALVAASQLHVDPALREDRLLRAAEAMVGAGDLPSATPLARRVESLPQSAARDAVLAYYAIHKGHARRAGALLARAWETRPPLGSTDLAARIAQYRVLDSLAEWDIPALLDWTETAVRLAGPDSTAGVEARAMLGLGLGSAGRLAEARAAYEELAATPTLGARDQRLHLGRGWLALGVDELDEARLELRAAITSARSPGSLRITLWAYAWLARAEFSVGRWDEALAAARTGITLNAPVGMDLLAPILHFTAAQIHALRGDSAEAAEQSRLAQPGPEAYPVMHLAGALAAAAVAESLGDYAGVLRAFEPIVRMDRSRGIDAPGFWPWQDVYANALVMTGRIDDADAFLRPLEAAARSAEHRSTIARLGYVRGRILGAQGSLDDAVACFEGALAALDGLPLPYNTARGRFAYGQTLRRFGRRRDATEVLAAARDAFAGVGAQVYVARCERELQAAGTGIFRTAPHYQRGQHQVGQYPAAQHPGAQYPGTQQPGAPHRGGHDPGAPHPAQAPETGSSSGPSVPAFTAQETAVARLVAAGLSNRDAARELFVSVKTVQYHLTRIYAKLGIGSRAELAAVYRPPADESSATNSS</sequence>
<name>A0AB39KZ76_9MICC</name>
<keyword evidence="1" id="KW-0547">Nucleotide-binding</keyword>
<dbReference type="Pfam" id="PF00196">
    <property type="entry name" value="GerE"/>
    <property type="match status" value="1"/>
</dbReference>
<evidence type="ECO:0000256" key="1">
    <source>
        <dbReference type="ARBA" id="ARBA00022741"/>
    </source>
</evidence>
<dbReference type="PROSITE" id="PS50043">
    <property type="entry name" value="HTH_LUXR_2"/>
    <property type="match status" value="1"/>
</dbReference>
<dbReference type="SMART" id="SM00421">
    <property type="entry name" value="HTH_LUXR"/>
    <property type="match status" value="1"/>
</dbReference>
<protein>
    <submittedName>
        <fullName evidence="5">LuxR C-terminal-related transcriptional regulator</fullName>
    </submittedName>
</protein>
<dbReference type="GO" id="GO:0004016">
    <property type="term" value="F:adenylate cyclase activity"/>
    <property type="evidence" value="ECO:0007669"/>
    <property type="project" value="TreeGrafter"/>
</dbReference>
<reference evidence="5" key="1">
    <citation type="submission" date="2024-07" db="EMBL/GenBank/DDBJ databases">
        <authorList>
            <person name="fu j."/>
        </authorList>
    </citation>
    <scope>NUCLEOTIDE SEQUENCE</scope>
    <source>
        <strain evidence="5">P10A9</strain>
    </source>
</reference>
<dbReference type="PANTHER" id="PTHR16305">
    <property type="entry name" value="TESTICULAR SOLUBLE ADENYLYL CYCLASE"/>
    <property type="match status" value="1"/>
</dbReference>
<dbReference type="EMBL" id="CP163302">
    <property type="protein sequence ID" value="XDP43985.1"/>
    <property type="molecule type" value="Genomic_DNA"/>
</dbReference>